<protein>
    <submittedName>
        <fullName evidence="2">Transposase</fullName>
    </submittedName>
</protein>
<reference evidence="2 3" key="1">
    <citation type="submission" date="2020-04" db="EMBL/GenBank/DDBJ databases">
        <authorList>
            <person name="Hitch T.C.A."/>
            <person name="Wylensek D."/>
            <person name="Clavel T."/>
        </authorList>
    </citation>
    <scope>NUCLEOTIDE SEQUENCE [LARGE SCALE GENOMIC DNA]</scope>
    <source>
        <strain evidence="2 3">PG-130-P53-12</strain>
    </source>
</reference>
<keyword evidence="3" id="KW-1185">Reference proteome</keyword>
<dbReference type="Proteomes" id="UP000543804">
    <property type="component" value="Unassembled WGS sequence"/>
</dbReference>
<feature type="domain" description="HTH-like" evidence="1">
    <location>
        <begin position="2"/>
        <end position="35"/>
    </location>
</feature>
<accession>A0A848B8V9</accession>
<proteinExistence type="predicted"/>
<evidence type="ECO:0000313" key="3">
    <source>
        <dbReference type="Proteomes" id="UP000543804"/>
    </source>
</evidence>
<comment type="caution">
    <text evidence="2">The sequence shown here is derived from an EMBL/GenBank/DDBJ whole genome shotgun (WGS) entry which is preliminary data.</text>
</comment>
<feature type="non-terminal residue" evidence="2">
    <location>
        <position position="35"/>
    </location>
</feature>
<evidence type="ECO:0000313" key="2">
    <source>
        <dbReference type="EMBL" id="NMD99678.1"/>
    </source>
</evidence>
<sequence>MVAQISKDTGKPVNHKRVERIMRENNLHTKYRRKY</sequence>
<dbReference type="EMBL" id="JABAFA010000047">
    <property type="protein sequence ID" value="NMD99678.1"/>
    <property type="molecule type" value="Genomic_DNA"/>
</dbReference>
<dbReference type="InterPro" id="IPR025948">
    <property type="entry name" value="HTH-like_dom"/>
</dbReference>
<dbReference type="RefSeq" id="WP_170077926.1">
    <property type="nucleotide sequence ID" value="NZ_JABAFA010000047.1"/>
</dbReference>
<dbReference type="Pfam" id="PF13276">
    <property type="entry name" value="HTH_21"/>
    <property type="match status" value="1"/>
</dbReference>
<gene>
    <name evidence="2" type="ORF">HF878_09455</name>
</gene>
<name>A0A848B8V9_9FIRM</name>
<evidence type="ECO:0000259" key="1">
    <source>
        <dbReference type="Pfam" id="PF13276"/>
    </source>
</evidence>
<dbReference type="AlphaFoldDB" id="A0A848B8V9"/>
<organism evidence="2 3">
    <name type="scientific">Selenomonas bovis</name>
    <dbReference type="NCBI Taxonomy" id="416586"/>
    <lineage>
        <taxon>Bacteria</taxon>
        <taxon>Bacillati</taxon>
        <taxon>Bacillota</taxon>
        <taxon>Negativicutes</taxon>
        <taxon>Selenomonadales</taxon>
        <taxon>Selenomonadaceae</taxon>
        <taxon>Selenomonas</taxon>
    </lineage>
</organism>